<dbReference type="InterPro" id="IPR006118">
    <property type="entry name" value="Recombinase_CS"/>
</dbReference>
<evidence type="ECO:0000259" key="7">
    <source>
        <dbReference type="PROSITE" id="PS51736"/>
    </source>
</evidence>
<dbReference type="PANTHER" id="PTHR30461">
    <property type="entry name" value="DNA-INVERTASE FROM LAMBDOID PROPHAGE"/>
    <property type="match status" value="1"/>
</dbReference>
<evidence type="ECO:0000259" key="8">
    <source>
        <dbReference type="PROSITE" id="PS51737"/>
    </source>
</evidence>
<dbReference type="InterPro" id="IPR038109">
    <property type="entry name" value="DNA_bind_recomb_sf"/>
</dbReference>
<accession>A0A8X8I995</accession>
<dbReference type="GO" id="GO:0003677">
    <property type="term" value="F:DNA binding"/>
    <property type="evidence" value="ECO:0007669"/>
    <property type="project" value="UniProtKB-KW"/>
</dbReference>
<evidence type="ECO:0000256" key="1">
    <source>
        <dbReference type="ARBA" id="ARBA00022908"/>
    </source>
</evidence>
<dbReference type="Pfam" id="PF07508">
    <property type="entry name" value="Recombinase"/>
    <property type="match status" value="1"/>
</dbReference>
<proteinExistence type="predicted"/>
<dbReference type="Gene3D" id="3.40.50.1390">
    <property type="entry name" value="Resolvase, N-terminal catalytic domain"/>
    <property type="match status" value="1"/>
</dbReference>
<dbReference type="Proteomes" id="UP000825179">
    <property type="component" value="Chromosome"/>
</dbReference>
<dbReference type="CDD" id="cd00338">
    <property type="entry name" value="Ser_Recombinase"/>
    <property type="match status" value="1"/>
</dbReference>
<evidence type="ECO:0000256" key="2">
    <source>
        <dbReference type="ARBA" id="ARBA00023125"/>
    </source>
</evidence>
<dbReference type="InterPro" id="IPR011109">
    <property type="entry name" value="DNA_bind_recombinase_dom"/>
</dbReference>
<organism evidence="9 10">
    <name type="scientific">Caldalkalibacillus thermarum (strain TA2.A1)</name>
    <dbReference type="NCBI Taxonomy" id="986075"/>
    <lineage>
        <taxon>Bacteria</taxon>
        <taxon>Bacillati</taxon>
        <taxon>Bacillota</taxon>
        <taxon>Bacilli</taxon>
        <taxon>Bacillales</taxon>
        <taxon>Bacillaceae</taxon>
        <taxon>Caldalkalibacillus</taxon>
    </lineage>
</organism>
<dbReference type="EMBL" id="CP082237">
    <property type="protein sequence ID" value="QZT34021.1"/>
    <property type="molecule type" value="Genomic_DNA"/>
</dbReference>
<dbReference type="InterPro" id="IPR036162">
    <property type="entry name" value="Resolvase-like_N_sf"/>
</dbReference>
<dbReference type="PANTHER" id="PTHR30461:SF23">
    <property type="entry name" value="DNA RECOMBINASE-RELATED"/>
    <property type="match status" value="1"/>
</dbReference>
<reference evidence="9 10" key="1">
    <citation type="journal article" date="2020" name="Extremophiles">
        <title>Genomic analysis of Caldalkalibacillus thermarum TA2.A1 reveals aerobic alkaliphilic metabolism and evolutionary hallmarks linking alkaliphilic bacteria and plant life.</title>
        <authorList>
            <person name="de Jong S.I."/>
            <person name="van den Broek M.A."/>
            <person name="Merkel A.Y."/>
            <person name="de la Torre Cortes P."/>
            <person name="Kalamorz F."/>
            <person name="Cook G.M."/>
            <person name="van Loosdrecht M.C.M."/>
            <person name="McMillan D.G.G."/>
        </authorList>
    </citation>
    <scope>NUCLEOTIDE SEQUENCE [LARGE SCALE GENOMIC DNA]</scope>
    <source>
        <strain evidence="9 10">TA2.A1</strain>
    </source>
</reference>
<dbReference type="KEGG" id="cthu:HUR95_00855"/>
<dbReference type="InterPro" id="IPR025827">
    <property type="entry name" value="Zn_ribbon_recom_dom"/>
</dbReference>
<feature type="coiled-coil region" evidence="6">
    <location>
        <begin position="361"/>
        <end position="430"/>
    </location>
</feature>
<keyword evidence="10" id="KW-1185">Reference proteome</keyword>
<sequence>MKAALYIRVSTEEQAKEGFSITTQKERLTAFCESQGWEIYDYYIEDGKSAKDMDRPELQRLLSDVENEKLDIVLVYRLDRLTRSVRDLYELLQTFEQHNVKFKSATEVYDTTTAMGRLFITLVAALAQWERENLAERVRVNMEQMVYEGKRPGAPIPYGYDKDENVIPEEKETLRLLRKLYMDGHGTNTVAKKLNQMGRLKRGVEWNTFTVYYVLDNPYYAGLIRWGSKKKNGKYPSKKKEELVDTITVPGSHEPIFTVEEYEEHKAEMKRRSFKGYNIKNHYWFKGVAKCHKCGSAMTGREKRTKRQDGSVYSVLYYICSRKQSGLTCPMPLIRQELAEKLIMEHIAEIKLDKKEIDKHTVEKMIEQDDLKKELDKLNKQLEEIKKRRKKWQYAFVEDLITADELRERNTEEEEKERIINERIEEIRKEMEPVMSSEEIKNLMFTLPEVWEVLDDKEKNELIRTIFKRIEFDAPEKVTPRKGKFIPARLAKIEYN</sequence>
<protein>
    <submittedName>
        <fullName evidence="9">Recombinase family protein</fullName>
    </submittedName>
</protein>
<evidence type="ECO:0000256" key="6">
    <source>
        <dbReference type="SAM" id="Coils"/>
    </source>
</evidence>
<evidence type="ECO:0000256" key="5">
    <source>
        <dbReference type="PROSITE-ProRule" id="PRU10137"/>
    </source>
</evidence>
<evidence type="ECO:0000313" key="10">
    <source>
        <dbReference type="Proteomes" id="UP000825179"/>
    </source>
</evidence>
<keyword evidence="3" id="KW-0233">DNA recombination</keyword>
<evidence type="ECO:0000313" key="9">
    <source>
        <dbReference type="EMBL" id="QZT34021.1"/>
    </source>
</evidence>
<dbReference type="PROSITE" id="PS51736">
    <property type="entry name" value="RECOMBINASES_3"/>
    <property type="match status" value="1"/>
</dbReference>
<dbReference type="GO" id="GO:0000150">
    <property type="term" value="F:DNA strand exchange activity"/>
    <property type="evidence" value="ECO:0007669"/>
    <property type="project" value="InterPro"/>
</dbReference>
<keyword evidence="1" id="KW-0229">DNA integration</keyword>
<dbReference type="SUPFAM" id="SSF53041">
    <property type="entry name" value="Resolvase-like"/>
    <property type="match status" value="1"/>
</dbReference>
<feature type="active site" description="O-(5'-phospho-DNA)-serine intermediate" evidence="4 5">
    <location>
        <position position="10"/>
    </location>
</feature>
<evidence type="ECO:0000256" key="3">
    <source>
        <dbReference type="ARBA" id="ARBA00023172"/>
    </source>
</evidence>
<keyword evidence="6" id="KW-0175">Coiled coil</keyword>
<name>A0A8X8I995_CALTT</name>
<dbReference type="GO" id="GO:0015074">
    <property type="term" value="P:DNA integration"/>
    <property type="evidence" value="ECO:0007669"/>
    <property type="project" value="UniProtKB-KW"/>
</dbReference>
<feature type="domain" description="Recombinase" evidence="8">
    <location>
        <begin position="155"/>
        <end position="275"/>
    </location>
</feature>
<dbReference type="RefSeq" id="WP_222822847.1">
    <property type="nucleotide sequence ID" value="NZ_CP082237.1"/>
</dbReference>
<dbReference type="InterPro" id="IPR050639">
    <property type="entry name" value="SSR_resolvase"/>
</dbReference>
<dbReference type="PROSITE" id="PS00397">
    <property type="entry name" value="RECOMBINASES_1"/>
    <property type="match status" value="1"/>
</dbReference>
<evidence type="ECO:0000256" key="4">
    <source>
        <dbReference type="PIRSR" id="PIRSR606118-50"/>
    </source>
</evidence>
<dbReference type="AlphaFoldDB" id="A0A8X8I995"/>
<dbReference type="Gene3D" id="3.90.1750.20">
    <property type="entry name" value="Putative Large Serine Recombinase, Chain B, Domain 2"/>
    <property type="match status" value="1"/>
</dbReference>
<feature type="domain" description="Resolvase/invertase-type recombinase catalytic" evidence="7">
    <location>
        <begin position="2"/>
        <end position="149"/>
    </location>
</feature>
<dbReference type="Pfam" id="PF00239">
    <property type="entry name" value="Resolvase"/>
    <property type="match status" value="1"/>
</dbReference>
<gene>
    <name evidence="9" type="ORF">HUR95_00855</name>
</gene>
<dbReference type="InterPro" id="IPR006119">
    <property type="entry name" value="Resolv_N"/>
</dbReference>
<dbReference type="SMART" id="SM00857">
    <property type="entry name" value="Resolvase"/>
    <property type="match status" value="1"/>
</dbReference>
<keyword evidence="2" id="KW-0238">DNA-binding</keyword>
<dbReference type="PROSITE" id="PS51737">
    <property type="entry name" value="RECOMBINASE_DNA_BIND"/>
    <property type="match status" value="1"/>
</dbReference>
<dbReference type="Pfam" id="PF13408">
    <property type="entry name" value="Zn_ribbon_recom"/>
    <property type="match status" value="1"/>
</dbReference>